<keyword evidence="7" id="KW-1185">Reference proteome</keyword>
<dbReference type="CDD" id="cd00833">
    <property type="entry name" value="PKS"/>
    <property type="match status" value="1"/>
</dbReference>
<evidence type="ECO:0000256" key="1">
    <source>
        <dbReference type="ARBA" id="ARBA00022450"/>
    </source>
</evidence>
<proteinExistence type="predicted"/>
<keyword evidence="1" id="KW-0596">Phosphopantetheine</keyword>
<dbReference type="SMART" id="SM00823">
    <property type="entry name" value="PKS_PP"/>
    <property type="match status" value="1"/>
</dbReference>
<dbReference type="EMBL" id="JAQNDM010000001">
    <property type="protein sequence ID" value="MDC0706904.1"/>
    <property type="molecule type" value="Genomic_DNA"/>
</dbReference>
<dbReference type="SMART" id="SM00825">
    <property type="entry name" value="PKS_KS"/>
    <property type="match status" value="1"/>
</dbReference>
<dbReference type="Pfam" id="PF00550">
    <property type="entry name" value="PP-binding"/>
    <property type="match status" value="1"/>
</dbReference>
<dbReference type="InterPro" id="IPR020841">
    <property type="entry name" value="PKS_Beta-ketoAc_synthase_dom"/>
</dbReference>
<dbReference type="RefSeq" id="WP_272134008.1">
    <property type="nucleotide sequence ID" value="NZ_JAQNDM010000001.1"/>
</dbReference>
<dbReference type="InterPro" id="IPR050091">
    <property type="entry name" value="PKS_NRPS_Biosynth_Enz"/>
</dbReference>
<dbReference type="CDD" id="cd08953">
    <property type="entry name" value="KR_2_SDR_x"/>
    <property type="match status" value="1"/>
</dbReference>
<dbReference type="InterPro" id="IPR016039">
    <property type="entry name" value="Thiolase-like"/>
</dbReference>
<dbReference type="Gene3D" id="3.40.50.1820">
    <property type="entry name" value="alpha/beta hydrolase"/>
    <property type="match status" value="1"/>
</dbReference>
<evidence type="ECO:0000259" key="5">
    <source>
        <dbReference type="PROSITE" id="PS52004"/>
    </source>
</evidence>
<dbReference type="InterPro" id="IPR001227">
    <property type="entry name" value="Ac_transferase_dom_sf"/>
</dbReference>
<dbReference type="Pfam" id="PF22621">
    <property type="entry name" value="CurL-like_PKS_C"/>
    <property type="match status" value="1"/>
</dbReference>
<dbReference type="InterPro" id="IPR018201">
    <property type="entry name" value="Ketoacyl_synth_AS"/>
</dbReference>
<protein>
    <submittedName>
        <fullName evidence="6">SDR family NAD(P)-dependent oxidoreductase</fullName>
    </submittedName>
</protein>
<reference evidence="6 7" key="1">
    <citation type="submission" date="2022-11" db="EMBL/GenBank/DDBJ databases">
        <title>Minimal conservation of predation-associated metabolite biosynthetic gene clusters underscores biosynthetic potential of Myxococcota including descriptions for ten novel species: Archangium lansinium sp. nov., Myxococcus landrumus sp. nov., Nannocystis bai.</title>
        <authorList>
            <person name="Ahearne A."/>
            <person name="Stevens C."/>
            <person name="Dowd S."/>
        </authorList>
    </citation>
    <scope>NUCLEOTIDE SEQUENCE [LARGE SCALE GENOMIC DNA]</scope>
    <source>
        <strain evidence="6 7">NCWAL01</strain>
    </source>
</reference>
<dbReference type="PROSITE" id="PS00606">
    <property type="entry name" value="KS3_1"/>
    <property type="match status" value="1"/>
</dbReference>
<dbReference type="Pfam" id="PF00698">
    <property type="entry name" value="Acyl_transf_1"/>
    <property type="match status" value="1"/>
</dbReference>
<evidence type="ECO:0000256" key="3">
    <source>
        <dbReference type="ARBA" id="ARBA00022679"/>
    </source>
</evidence>
<keyword evidence="3" id="KW-0808">Transferase</keyword>
<sequence length="1533" mass="166560">MSEETAVDAGRGIAIIGMAGRFPGALSVDAFWRNLCQGVEARSVLSGEELEAAGVDRSTWTRSDYVPAAFLLEGVELFDASFFGLNPREAEVMDPQHRLLSECAWEALDRAGYGAPQYRGNVAIFAGSGTNEYLRNNLAERPELFRSVEGLILLGNDEDCMATRAAFLLDLRGPAINVHTACSSSLVALHLACQSLRAGESDLALAGGVRINVPQRRGYVFSPDGISSPDGHCRAFDEKAEGTVSGSGVGIVVLKRLADALEDGDFIHAVILESAINNDGASKVGFTAPSVDGQVAAISEAIAMANVEPGTIQYIEAHGTGTALGDPIEIAALNQVFQGLPPKTCAIGSVKTNIGHMDAAAGVAGLIKTALALQHRQIPASLHFTRPNPKIDFDGGPFYVNQTLREWRAGEAPRRAGVSSFGIGGTNAHAVLEEAPALDESAPGRPSQLLVLSARGKRALEEATSNLAAHLEMHPDVNLADLAYTLQVGRKRFECRRVLVCRTVEEARQALAARDPQRLLTQTQDVSTRPVAFLFPGQGTQSVDMGRGLYETEPVFRKHVDDCCEKLVAPLGFDLRECLYPSEARREEASKRLLQTSAAQPALFVIEYALARLWMSLGLKPEAMIGHSLGEYVAACLAGVFSLEDALQLVAYRGQLLQKLPSGAMLSIHLSEKEAQGLLAPGVSLAAVNAPSLCVLSGPMDAMEALEAELVLRKIGHRRLHTSHAFHSGMMDPILEAFAERMHRIKLSPPRIPYVSSLTGTWITAAAATSPRYWVDHLRQPVRFGDGVDTLLEEPHRVFVEVGPGHGLSTLLRSRAGAEAHRVAVSSLHRFPEAQEDRPFFLGAVGQLWLAGAEVNWPKLHADEHRRRIPLPAYPFQRERYWVEPQPKAEQERAKAGARQKRADLAEWFYVPDWKRRPLSAGAMRKVKPGSRWMVFLDPTGIGQRLVQKLEAGGAEVTCVARGAEFSRRSERRFELAPGQQAHYRMLGEELQRMGGLPEHVVHLWGVSPGQDGQAEETALRSQQELGFYSVLFLSQAFAEHLGEQSLQLDVVSHGTQDVTGEEVLSPGKAMVLGLCAVIPQEHPAMRCRSIDIELPEAGGEERLSAHLFQEVLSEVRDHGVAYRGHRRWVEFYEPVRLGDPGQDRGLLRERGVYLLTGGLGRMGLVLAEHLGAVIQARLVLVGRSFFPERADWEAWLQKHGEAEETSQKIRRLLALEQQGAEVLVARADISQPAEVEALLAKVQARFGGLNGVVHGAATTGTEVVLPIREADPSACENQFNSKIHGLRVLRDALRGRALDFVLLQSSLASILGGFGFCAYSAANRFLDALAALEGRRGSTRWISVNWDGWQFGGAGQERKLGAGQPGVLPMSASEGVAAFQRILSGDEASNWVVSAEALESRLAVWVQQKGSPRTALEKSLEVASAHKRPDLPTEYVAPRDELETEIAGIWAELLGVQQVGIHDSFFQLGGHSLLGMQLLSRIREQLNGDIPLRSLFETPTVAGLALLIVQQRASLVDGDALSLLLAEIEQAS</sequence>
<dbReference type="SUPFAM" id="SSF53901">
    <property type="entry name" value="Thiolase-like"/>
    <property type="match status" value="1"/>
</dbReference>
<dbReference type="InterPro" id="IPR009081">
    <property type="entry name" value="PP-bd_ACP"/>
</dbReference>
<evidence type="ECO:0000259" key="4">
    <source>
        <dbReference type="PROSITE" id="PS50075"/>
    </source>
</evidence>
<dbReference type="SUPFAM" id="SSF55048">
    <property type="entry name" value="Probable ACP-binding domain of malonyl-CoA ACP transacylase"/>
    <property type="match status" value="1"/>
</dbReference>
<dbReference type="InterPro" id="IPR013968">
    <property type="entry name" value="PKS_KR"/>
</dbReference>
<dbReference type="PANTHER" id="PTHR43775">
    <property type="entry name" value="FATTY ACID SYNTHASE"/>
    <property type="match status" value="1"/>
</dbReference>
<dbReference type="InterPro" id="IPR036291">
    <property type="entry name" value="NAD(P)-bd_dom_sf"/>
</dbReference>
<dbReference type="InterPro" id="IPR014043">
    <property type="entry name" value="Acyl_transferase_dom"/>
</dbReference>
<evidence type="ECO:0000313" key="6">
    <source>
        <dbReference type="EMBL" id="MDC0706904.1"/>
    </source>
</evidence>
<comment type="caution">
    <text evidence="6">The sequence shown here is derived from an EMBL/GenBank/DDBJ whole genome shotgun (WGS) entry which is preliminary data.</text>
</comment>
<dbReference type="Gene3D" id="3.30.70.250">
    <property type="entry name" value="Malonyl-CoA ACP transacylase, ACP-binding"/>
    <property type="match status" value="1"/>
</dbReference>
<dbReference type="InterPro" id="IPR049490">
    <property type="entry name" value="C883_1060-like_KR_N"/>
</dbReference>
<dbReference type="PROSITE" id="PS50075">
    <property type="entry name" value="CARRIER"/>
    <property type="match status" value="1"/>
</dbReference>
<dbReference type="InterPro" id="IPR014031">
    <property type="entry name" value="Ketoacyl_synth_C"/>
</dbReference>
<dbReference type="Proteomes" id="UP001221838">
    <property type="component" value="Unassembled WGS sequence"/>
</dbReference>
<name>A0ABT5CZR0_9BACT</name>
<dbReference type="SUPFAM" id="SSF47336">
    <property type="entry name" value="ACP-like"/>
    <property type="match status" value="1"/>
</dbReference>
<organism evidence="6 7">
    <name type="scientific">Stigmatella ashevillensis</name>
    <dbReference type="NCBI Taxonomy" id="2995309"/>
    <lineage>
        <taxon>Bacteria</taxon>
        <taxon>Pseudomonadati</taxon>
        <taxon>Myxococcota</taxon>
        <taxon>Myxococcia</taxon>
        <taxon>Myxococcales</taxon>
        <taxon>Cystobacterineae</taxon>
        <taxon>Archangiaceae</taxon>
        <taxon>Stigmatella</taxon>
    </lineage>
</organism>
<dbReference type="InterPro" id="IPR006162">
    <property type="entry name" value="Ppantetheine_attach_site"/>
</dbReference>
<dbReference type="SUPFAM" id="SSF52151">
    <property type="entry name" value="FabD/lysophospholipase-like"/>
    <property type="match status" value="1"/>
</dbReference>
<dbReference type="InterPro" id="IPR036736">
    <property type="entry name" value="ACP-like_sf"/>
</dbReference>
<dbReference type="Gene3D" id="3.30.70.3290">
    <property type="match status" value="1"/>
</dbReference>
<dbReference type="Gene3D" id="3.40.47.10">
    <property type="match status" value="1"/>
</dbReference>
<keyword evidence="2" id="KW-0597">Phosphoprotein</keyword>
<evidence type="ECO:0000256" key="2">
    <source>
        <dbReference type="ARBA" id="ARBA00022553"/>
    </source>
</evidence>
<dbReference type="Pfam" id="PF00109">
    <property type="entry name" value="ketoacyl-synt"/>
    <property type="match status" value="1"/>
</dbReference>
<dbReference type="InterPro" id="IPR020806">
    <property type="entry name" value="PKS_PP-bd"/>
</dbReference>
<dbReference type="SMART" id="SM00827">
    <property type="entry name" value="PKS_AT"/>
    <property type="match status" value="1"/>
</dbReference>
<gene>
    <name evidence="6" type="ORF">POL68_00295</name>
</gene>
<dbReference type="PROSITE" id="PS00012">
    <property type="entry name" value="PHOSPHOPANTETHEINE"/>
    <property type="match status" value="1"/>
</dbReference>
<dbReference type="PROSITE" id="PS52004">
    <property type="entry name" value="KS3_2"/>
    <property type="match status" value="1"/>
</dbReference>
<dbReference type="InterPro" id="IPR029058">
    <property type="entry name" value="AB_hydrolase_fold"/>
</dbReference>
<dbReference type="Gene3D" id="3.40.366.10">
    <property type="entry name" value="Malonyl-Coenzyme A Acyl Carrier Protein, domain 2"/>
    <property type="match status" value="1"/>
</dbReference>
<dbReference type="Pfam" id="PF21394">
    <property type="entry name" value="Beta-ketacyl_N"/>
    <property type="match status" value="1"/>
</dbReference>
<dbReference type="Gene3D" id="3.40.50.720">
    <property type="entry name" value="NAD(P)-binding Rossmann-like Domain"/>
    <property type="match status" value="1"/>
</dbReference>
<dbReference type="Pfam" id="PF02801">
    <property type="entry name" value="Ketoacyl-synt_C"/>
    <property type="match status" value="1"/>
</dbReference>
<dbReference type="SUPFAM" id="SSF51735">
    <property type="entry name" value="NAD(P)-binding Rossmann-fold domains"/>
    <property type="match status" value="2"/>
</dbReference>
<dbReference type="InterPro" id="IPR014030">
    <property type="entry name" value="Ketoacyl_synth_N"/>
</dbReference>
<dbReference type="PANTHER" id="PTHR43775:SF51">
    <property type="entry name" value="INACTIVE PHENOLPHTHIOCEROL SYNTHESIS POLYKETIDE SYNTHASE TYPE I PKS1-RELATED"/>
    <property type="match status" value="1"/>
</dbReference>
<dbReference type="SMART" id="SM00822">
    <property type="entry name" value="PKS_KR"/>
    <property type="match status" value="1"/>
</dbReference>
<dbReference type="InterPro" id="IPR057326">
    <property type="entry name" value="KR_dom"/>
</dbReference>
<feature type="domain" description="Ketosynthase family 3 (KS3)" evidence="5">
    <location>
        <begin position="10"/>
        <end position="434"/>
    </location>
</feature>
<dbReference type="InterPro" id="IPR016036">
    <property type="entry name" value="Malonyl_transacylase_ACP-bd"/>
</dbReference>
<feature type="domain" description="Carrier" evidence="4">
    <location>
        <begin position="1438"/>
        <end position="1513"/>
    </location>
</feature>
<evidence type="ECO:0000313" key="7">
    <source>
        <dbReference type="Proteomes" id="UP001221838"/>
    </source>
</evidence>
<dbReference type="Pfam" id="PF08659">
    <property type="entry name" value="KR"/>
    <property type="match status" value="1"/>
</dbReference>
<dbReference type="InterPro" id="IPR016035">
    <property type="entry name" value="Acyl_Trfase/lysoPLipase"/>
</dbReference>
<accession>A0ABT5CZR0</accession>